<dbReference type="Proteomes" id="UP000789759">
    <property type="component" value="Unassembled WGS sequence"/>
</dbReference>
<sequence length="146" mass="16958">KKSLEEIASENDELSSKAQSLKDSEEIISNKKEEQHFFNLKSNIAMEHVFASNSFQDKIQNRLNKHYKEGNDSKTIRSINPQTNVSTVELNLDDSCISFVISGESYEQNVCVGEDYEDLKQYYEDILDLQTDFEEKDELTKNEFEK</sequence>
<dbReference type="EMBL" id="CAJVQA010037012">
    <property type="protein sequence ID" value="CAG8809310.1"/>
    <property type="molecule type" value="Genomic_DNA"/>
</dbReference>
<evidence type="ECO:0000256" key="1">
    <source>
        <dbReference type="SAM" id="MobiDB-lite"/>
    </source>
</evidence>
<feature type="region of interest" description="Disordered" evidence="1">
    <location>
        <begin position="1"/>
        <end position="24"/>
    </location>
</feature>
<dbReference type="AlphaFoldDB" id="A0A9N9K3B8"/>
<feature type="non-terminal residue" evidence="2">
    <location>
        <position position="146"/>
    </location>
</feature>
<gene>
    <name evidence="2" type="ORF">CPELLU_LOCUS18466</name>
</gene>
<feature type="non-terminal residue" evidence="2">
    <location>
        <position position="1"/>
    </location>
</feature>
<reference evidence="2" key="1">
    <citation type="submission" date="2021-06" db="EMBL/GenBank/DDBJ databases">
        <authorList>
            <person name="Kallberg Y."/>
            <person name="Tangrot J."/>
            <person name="Rosling A."/>
        </authorList>
    </citation>
    <scope>NUCLEOTIDE SEQUENCE</scope>
    <source>
        <strain evidence="2">FL966</strain>
    </source>
</reference>
<dbReference type="OrthoDB" id="2359583at2759"/>
<organism evidence="2 3">
    <name type="scientific">Cetraspora pellucida</name>
    <dbReference type="NCBI Taxonomy" id="1433469"/>
    <lineage>
        <taxon>Eukaryota</taxon>
        <taxon>Fungi</taxon>
        <taxon>Fungi incertae sedis</taxon>
        <taxon>Mucoromycota</taxon>
        <taxon>Glomeromycotina</taxon>
        <taxon>Glomeromycetes</taxon>
        <taxon>Diversisporales</taxon>
        <taxon>Gigasporaceae</taxon>
        <taxon>Cetraspora</taxon>
    </lineage>
</organism>
<evidence type="ECO:0000313" key="2">
    <source>
        <dbReference type="EMBL" id="CAG8809310.1"/>
    </source>
</evidence>
<keyword evidence="3" id="KW-1185">Reference proteome</keyword>
<protein>
    <submittedName>
        <fullName evidence="2">4725_t:CDS:1</fullName>
    </submittedName>
</protein>
<comment type="caution">
    <text evidence="2">The sequence shown here is derived from an EMBL/GenBank/DDBJ whole genome shotgun (WGS) entry which is preliminary data.</text>
</comment>
<evidence type="ECO:0000313" key="3">
    <source>
        <dbReference type="Proteomes" id="UP000789759"/>
    </source>
</evidence>
<proteinExistence type="predicted"/>
<name>A0A9N9K3B8_9GLOM</name>
<accession>A0A9N9K3B8</accession>